<proteinExistence type="predicted"/>
<evidence type="ECO:0000313" key="3">
    <source>
        <dbReference type="Proteomes" id="UP000823775"/>
    </source>
</evidence>
<gene>
    <name evidence="2" type="ORF">HAX54_012324</name>
</gene>
<reference evidence="2 3" key="1">
    <citation type="journal article" date="2021" name="BMC Genomics">
        <title>Datura genome reveals duplications of psychoactive alkaloid biosynthetic genes and high mutation rate following tissue culture.</title>
        <authorList>
            <person name="Rajewski A."/>
            <person name="Carter-House D."/>
            <person name="Stajich J."/>
            <person name="Litt A."/>
        </authorList>
    </citation>
    <scope>NUCLEOTIDE SEQUENCE [LARGE SCALE GENOMIC DNA]</scope>
    <source>
        <strain evidence="2">AR-01</strain>
    </source>
</reference>
<comment type="caution">
    <text evidence="2">The sequence shown here is derived from an EMBL/GenBank/DDBJ whole genome shotgun (WGS) entry which is preliminary data.</text>
</comment>
<feature type="transmembrane region" description="Helical" evidence="1">
    <location>
        <begin position="16"/>
        <end position="38"/>
    </location>
</feature>
<protein>
    <submittedName>
        <fullName evidence="2">Uncharacterized protein</fullName>
    </submittedName>
</protein>
<name>A0ABS8Y384_DATST</name>
<keyword evidence="1" id="KW-0472">Membrane</keyword>
<sequence length="179" mass="20994">MEAENDDYHKKERATAVIILVFASLAIALFVAFSYYWAYPNKVAKRFKNRTLWPEGVLQDGRKVAIKHGSGWKNRRKNSKWSYKLQRFSEALEHYFVELLCRLHSYLPGRADWVIVQKAAINCLFMSSWRMVVCRSTYIQSKCLPAITNPFIPAFNAVEKRNLSLSWLFDLPYLRGRVH</sequence>
<evidence type="ECO:0000313" key="2">
    <source>
        <dbReference type="EMBL" id="MCE5165794.1"/>
    </source>
</evidence>
<keyword evidence="3" id="KW-1185">Reference proteome</keyword>
<keyword evidence="1" id="KW-1133">Transmembrane helix</keyword>
<organism evidence="2 3">
    <name type="scientific">Datura stramonium</name>
    <name type="common">Jimsonweed</name>
    <name type="synonym">Common thornapple</name>
    <dbReference type="NCBI Taxonomy" id="4076"/>
    <lineage>
        <taxon>Eukaryota</taxon>
        <taxon>Viridiplantae</taxon>
        <taxon>Streptophyta</taxon>
        <taxon>Embryophyta</taxon>
        <taxon>Tracheophyta</taxon>
        <taxon>Spermatophyta</taxon>
        <taxon>Magnoliopsida</taxon>
        <taxon>eudicotyledons</taxon>
        <taxon>Gunneridae</taxon>
        <taxon>Pentapetalae</taxon>
        <taxon>asterids</taxon>
        <taxon>lamiids</taxon>
        <taxon>Solanales</taxon>
        <taxon>Solanaceae</taxon>
        <taxon>Solanoideae</taxon>
        <taxon>Datureae</taxon>
        <taxon>Datura</taxon>
    </lineage>
</organism>
<accession>A0ABS8Y384</accession>
<dbReference type="EMBL" id="JACEIK010017143">
    <property type="protein sequence ID" value="MCE5165794.1"/>
    <property type="molecule type" value="Genomic_DNA"/>
</dbReference>
<dbReference type="Proteomes" id="UP000823775">
    <property type="component" value="Unassembled WGS sequence"/>
</dbReference>
<keyword evidence="1" id="KW-0812">Transmembrane</keyword>
<evidence type="ECO:0000256" key="1">
    <source>
        <dbReference type="SAM" id="Phobius"/>
    </source>
</evidence>